<dbReference type="Proteomes" id="UP000189857">
    <property type="component" value="Unassembled WGS sequence"/>
</dbReference>
<feature type="domain" description="Calcineurin-like phosphoesterase" evidence="1">
    <location>
        <begin position="1"/>
        <end position="171"/>
    </location>
</feature>
<dbReference type="GO" id="GO:0016787">
    <property type="term" value="F:hydrolase activity"/>
    <property type="evidence" value="ECO:0007669"/>
    <property type="project" value="InterPro"/>
</dbReference>
<proteinExistence type="predicted"/>
<evidence type="ECO:0000313" key="3">
    <source>
        <dbReference type="Proteomes" id="UP000189857"/>
    </source>
</evidence>
<keyword evidence="3" id="KW-1185">Reference proteome</keyword>
<evidence type="ECO:0000313" key="2">
    <source>
        <dbReference type="EMBL" id="SJZ78007.1"/>
    </source>
</evidence>
<dbReference type="OrthoDB" id="9783591at2"/>
<organism evidence="2 3">
    <name type="scientific">Eubacterium ruminantium</name>
    <dbReference type="NCBI Taxonomy" id="42322"/>
    <lineage>
        <taxon>Bacteria</taxon>
        <taxon>Bacillati</taxon>
        <taxon>Bacillota</taxon>
        <taxon>Clostridia</taxon>
        <taxon>Eubacteriales</taxon>
        <taxon>Eubacteriaceae</taxon>
        <taxon>Eubacterium</taxon>
    </lineage>
</organism>
<dbReference type="Pfam" id="PF00149">
    <property type="entry name" value="Metallophos"/>
    <property type="match status" value="1"/>
</dbReference>
<dbReference type="RefSeq" id="WP_078787412.1">
    <property type="nucleotide sequence ID" value="NZ_CACZYW010000007.1"/>
</dbReference>
<dbReference type="Gene3D" id="3.60.21.10">
    <property type="match status" value="1"/>
</dbReference>
<dbReference type="InterPro" id="IPR004843">
    <property type="entry name" value="Calcineurin-like_PHP"/>
</dbReference>
<dbReference type="EMBL" id="FUXA01000009">
    <property type="protein sequence ID" value="SJZ78007.1"/>
    <property type="molecule type" value="Genomic_DNA"/>
</dbReference>
<sequence length="218" mass="25456">MRILAIADLESRYYWDFFEKSKLEGLDLIISAGDLDPHYLSFLATYALCPVLYVHGNHDYKYETIPPDGCICIEDTVYEHQGVRILGLGGSMKYNMGHESLHQYTERQMAWRVAKARMKNSKKKGIDIFVAHSPAFRLNDGEDLPHMGFQCFYKILDKYQPGLYIHGHVHRNYGRKYVQEYAYNNTKIINAYERCIIDFDPAESREQRGKKESKQIVQ</sequence>
<evidence type="ECO:0000259" key="1">
    <source>
        <dbReference type="Pfam" id="PF00149"/>
    </source>
</evidence>
<name>A0A1T4NG80_9FIRM</name>
<reference evidence="2 3" key="1">
    <citation type="submission" date="2017-02" db="EMBL/GenBank/DDBJ databases">
        <authorList>
            <person name="Peterson S.W."/>
        </authorList>
    </citation>
    <scope>NUCLEOTIDE SEQUENCE [LARGE SCALE GENOMIC DNA]</scope>
    <source>
        <strain evidence="2 3">ATCC 17233</strain>
    </source>
</reference>
<gene>
    <name evidence="2" type="ORF">SAMN02745110_01568</name>
</gene>
<dbReference type="InterPro" id="IPR029052">
    <property type="entry name" value="Metallo-depent_PP-like"/>
</dbReference>
<accession>A0A1T4NG80</accession>
<protein>
    <submittedName>
        <fullName evidence="2">Predicted phosphoesterase</fullName>
    </submittedName>
</protein>
<dbReference type="AlphaFoldDB" id="A0A1T4NG80"/>
<dbReference type="SUPFAM" id="SSF56300">
    <property type="entry name" value="Metallo-dependent phosphatases"/>
    <property type="match status" value="1"/>
</dbReference>